<dbReference type="GO" id="GO:0000472">
    <property type="term" value="P:endonucleolytic cleavage to generate mature 5'-end of SSU-rRNA from (SSU-rRNA, 5.8S rRNA, LSU-rRNA)"/>
    <property type="evidence" value="ECO:0007669"/>
    <property type="project" value="TreeGrafter"/>
</dbReference>
<dbReference type="Proteomes" id="UP000245609">
    <property type="component" value="Unassembled WGS sequence"/>
</dbReference>
<dbReference type="OrthoDB" id="287393at2759"/>
<evidence type="ECO:0000256" key="3">
    <source>
        <dbReference type="ARBA" id="ARBA00022884"/>
    </source>
</evidence>
<dbReference type="EMBL" id="MBFS01002633">
    <property type="protein sequence ID" value="PVU94481.1"/>
    <property type="molecule type" value="Genomic_DNA"/>
</dbReference>
<dbReference type="SUPFAM" id="SSF54928">
    <property type="entry name" value="RNA-binding domain, RBD"/>
    <property type="match status" value="1"/>
</dbReference>
<keyword evidence="4" id="KW-0539">Nucleus</keyword>
<evidence type="ECO:0000256" key="6">
    <source>
        <dbReference type="SAM" id="MobiDB-lite"/>
    </source>
</evidence>
<dbReference type="CDD" id="cd12263">
    <property type="entry name" value="RRM_ABT1_like"/>
    <property type="match status" value="1"/>
</dbReference>
<feature type="region of interest" description="Disordered" evidence="6">
    <location>
        <begin position="1"/>
        <end position="71"/>
    </location>
</feature>
<protein>
    <recommendedName>
        <fullName evidence="5">18S rRNA factor 2</fullName>
    </recommendedName>
</protein>
<dbReference type="GO" id="GO:0003723">
    <property type="term" value="F:RNA binding"/>
    <property type="evidence" value="ECO:0007669"/>
    <property type="project" value="UniProtKB-KW"/>
</dbReference>
<name>A0A2T9YQA8_9FUNG</name>
<dbReference type="GO" id="GO:0005730">
    <property type="term" value="C:nucleolus"/>
    <property type="evidence" value="ECO:0007669"/>
    <property type="project" value="UniProtKB-SubCell"/>
</dbReference>
<dbReference type="PANTHER" id="PTHR12311:SF7">
    <property type="entry name" value="ACTIVATOR OF BASAL TRANSCRIPTION 1"/>
    <property type="match status" value="1"/>
</dbReference>
<evidence type="ECO:0000256" key="2">
    <source>
        <dbReference type="ARBA" id="ARBA00005819"/>
    </source>
</evidence>
<comment type="subcellular location">
    <subcellularLocation>
        <location evidence="1">Nucleus</location>
        <location evidence="1">Nucleolus</location>
    </subcellularLocation>
</comment>
<feature type="compositionally biased region" description="Basic residues" evidence="6">
    <location>
        <begin position="221"/>
        <end position="230"/>
    </location>
</feature>
<reference evidence="7 8" key="1">
    <citation type="journal article" date="2018" name="MBio">
        <title>Comparative Genomics Reveals the Core Gene Toolbox for the Fungus-Insect Symbiosis.</title>
        <authorList>
            <person name="Wang Y."/>
            <person name="Stata M."/>
            <person name="Wang W."/>
            <person name="Stajich J.E."/>
            <person name="White M.M."/>
            <person name="Moncalvo J.M."/>
        </authorList>
    </citation>
    <scope>NUCLEOTIDE SEQUENCE [LARGE SCALE GENOMIC DNA]</scope>
    <source>
        <strain evidence="7 8">SC-DP-2</strain>
    </source>
</reference>
<organism evidence="7 8">
    <name type="scientific">Smittium megazygosporum</name>
    <dbReference type="NCBI Taxonomy" id="133381"/>
    <lineage>
        <taxon>Eukaryota</taxon>
        <taxon>Fungi</taxon>
        <taxon>Fungi incertae sedis</taxon>
        <taxon>Zoopagomycota</taxon>
        <taxon>Kickxellomycotina</taxon>
        <taxon>Harpellomycetes</taxon>
        <taxon>Harpellales</taxon>
        <taxon>Legeriomycetaceae</taxon>
        <taxon>Smittium</taxon>
    </lineage>
</organism>
<dbReference type="InterPro" id="IPR012677">
    <property type="entry name" value="Nucleotide-bd_a/b_plait_sf"/>
</dbReference>
<dbReference type="InterPro" id="IPR039119">
    <property type="entry name" value="ABT1/Esf2"/>
</dbReference>
<dbReference type="AlphaFoldDB" id="A0A2T9YQA8"/>
<feature type="compositionally biased region" description="Basic and acidic residues" evidence="6">
    <location>
        <begin position="9"/>
        <end position="21"/>
    </location>
</feature>
<dbReference type="PANTHER" id="PTHR12311">
    <property type="entry name" value="ACTIVATOR OF BASAL TRANSCRIPTION 1"/>
    <property type="match status" value="1"/>
</dbReference>
<dbReference type="InterPro" id="IPR034353">
    <property type="entry name" value="ABT1/ESF2_RRM"/>
</dbReference>
<feature type="compositionally biased region" description="Acidic residues" evidence="6">
    <location>
        <begin position="49"/>
        <end position="64"/>
    </location>
</feature>
<proteinExistence type="inferred from homology"/>
<keyword evidence="3" id="KW-0694">RNA-binding</keyword>
<evidence type="ECO:0000256" key="5">
    <source>
        <dbReference type="ARBA" id="ARBA00032634"/>
    </source>
</evidence>
<accession>A0A2T9YQA8</accession>
<dbReference type="GO" id="GO:0000447">
    <property type="term" value="P:endonucleolytic cleavage in ITS1 to separate SSU-rRNA from 5.8S rRNA and LSU-rRNA from tricistronic rRNA transcript (SSU-rRNA, 5.8S rRNA, LSU-rRNA)"/>
    <property type="evidence" value="ECO:0007669"/>
    <property type="project" value="TreeGrafter"/>
</dbReference>
<dbReference type="InterPro" id="IPR035979">
    <property type="entry name" value="RBD_domain_sf"/>
</dbReference>
<evidence type="ECO:0000256" key="1">
    <source>
        <dbReference type="ARBA" id="ARBA00004604"/>
    </source>
</evidence>
<gene>
    <name evidence="7" type="ORF">BB560_005934</name>
</gene>
<dbReference type="Gene3D" id="3.30.70.330">
    <property type="match status" value="1"/>
</dbReference>
<dbReference type="STRING" id="133381.A0A2T9YQA8"/>
<feature type="region of interest" description="Disordered" evidence="6">
    <location>
        <begin position="188"/>
        <end position="242"/>
    </location>
</feature>
<comment type="similarity">
    <text evidence="2">Belongs to the ESF2/ABP1 family.</text>
</comment>
<dbReference type="GO" id="GO:0034462">
    <property type="term" value="P:small-subunit processome assembly"/>
    <property type="evidence" value="ECO:0007669"/>
    <property type="project" value="TreeGrafter"/>
</dbReference>
<evidence type="ECO:0000313" key="8">
    <source>
        <dbReference type="Proteomes" id="UP000245609"/>
    </source>
</evidence>
<evidence type="ECO:0000256" key="4">
    <source>
        <dbReference type="ARBA" id="ARBA00023242"/>
    </source>
</evidence>
<evidence type="ECO:0000313" key="7">
    <source>
        <dbReference type="EMBL" id="PVU94481.1"/>
    </source>
</evidence>
<dbReference type="GO" id="GO:0000480">
    <property type="term" value="P:endonucleolytic cleavage in 5'-ETS of tricistronic rRNA transcript (SSU-rRNA, 5.8S rRNA, LSU-rRNA)"/>
    <property type="evidence" value="ECO:0007669"/>
    <property type="project" value="TreeGrafter"/>
</dbReference>
<sequence>MSGTQNIDDLFKSVSETHSDDSASEEEFSEPELSKSDLVSSKKRPLDSDSQEEYSDLENEDLEEEKEKKTGVIYMSSVPPFMKPNKVRRLLGQYGKIGRIYLAPRENIVGTKKNKQGGSKKKGFKEGWIEFKDKKVAKMVAKMLNNNQIAFERIEREQRLKNELSQARKEASQFIQKVEKNKLITAIQNKKSKKSSSSNDPLVLSESYTTSTASDKTHPINSRHHHHQNKQRSLLHADSKTSKNVEKLLDELL</sequence>
<comment type="caution">
    <text evidence="7">The sequence shown here is derived from an EMBL/GenBank/DDBJ whole genome shotgun (WGS) entry which is preliminary data.</text>
</comment>
<keyword evidence="8" id="KW-1185">Reference proteome</keyword>